<proteinExistence type="predicted"/>
<feature type="compositionally biased region" description="Low complexity" evidence="1">
    <location>
        <begin position="105"/>
        <end position="115"/>
    </location>
</feature>
<dbReference type="InterPro" id="IPR012337">
    <property type="entry name" value="RNaseH-like_sf"/>
</dbReference>
<feature type="domain" description="Piwi" evidence="2">
    <location>
        <begin position="580"/>
        <end position="871"/>
    </location>
</feature>
<dbReference type="RefSeq" id="WP_097007364.1">
    <property type="nucleotide sequence ID" value="NZ_OBEJ01000001.1"/>
</dbReference>
<gene>
    <name evidence="3" type="ORF">SAMN06269185_0314</name>
</gene>
<accession>A0A285N2A8</accession>
<dbReference type="SUPFAM" id="SSF53098">
    <property type="entry name" value="Ribonuclease H-like"/>
    <property type="match status" value="1"/>
</dbReference>
<dbReference type="EMBL" id="OBEJ01000001">
    <property type="protein sequence ID" value="SNZ03582.1"/>
    <property type="molecule type" value="Genomic_DNA"/>
</dbReference>
<dbReference type="Gene3D" id="3.30.420.10">
    <property type="entry name" value="Ribonuclease H-like superfamily/Ribonuclease H"/>
    <property type="match status" value="1"/>
</dbReference>
<name>A0A285N2A8_NATPI</name>
<dbReference type="AlphaFoldDB" id="A0A285N2A8"/>
<dbReference type="InterPro" id="IPR003165">
    <property type="entry name" value="Piwi"/>
</dbReference>
<evidence type="ECO:0000313" key="4">
    <source>
        <dbReference type="Proteomes" id="UP000219453"/>
    </source>
</evidence>
<dbReference type="Gene3D" id="3.40.50.2300">
    <property type="match status" value="1"/>
</dbReference>
<dbReference type="Proteomes" id="UP000219453">
    <property type="component" value="Unassembled WGS sequence"/>
</dbReference>
<dbReference type="GO" id="GO:0003676">
    <property type="term" value="F:nucleic acid binding"/>
    <property type="evidence" value="ECO:0007669"/>
    <property type="project" value="InterPro"/>
</dbReference>
<dbReference type="OrthoDB" id="342138at2157"/>
<dbReference type="InterPro" id="IPR036397">
    <property type="entry name" value="RNaseH_sf"/>
</dbReference>
<feature type="region of interest" description="Disordered" evidence="1">
    <location>
        <begin position="543"/>
        <end position="564"/>
    </location>
</feature>
<reference evidence="3 4" key="1">
    <citation type="submission" date="2017-09" db="EMBL/GenBank/DDBJ databases">
        <authorList>
            <person name="Ehlers B."/>
            <person name="Leendertz F.H."/>
        </authorList>
    </citation>
    <scope>NUCLEOTIDE SEQUENCE [LARGE SCALE GENOMIC DNA]</scope>
    <source>
        <strain evidence="3 4">DSM 27208</strain>
    </source>
</reference>
<protein>
    <recommendedName>
        <fullName evidence="2">Piwi domain-containing protein</fullName>
    </recommendedName>
</protein>
<sequence>MTEFSYDIIEDEYGEKLAIEFEYDEDVKNRLKGLSWDTTHRAWDPDVGAWTIELTPASIQAFEEEFDVTVPDEYRSGEITGGDNEETDTGVDSGTTDFQPAAEKSSATTSDSTGSDYDEDAAIEDALVDTRDISASGHGLTTYPAAQRIDDVPVHVYNVLITTGDQAQSAAERRRRAYSAMREIREEYEDQAPPMAYAGDLEVVSLHPIPGDGTLESEDVRELKEAGKRTLELSNQAERAQIQRLVEEAFKHRVADQDFIVHGMHKILEGEPVPIQAGTGNFRLHERFDCAITVASSGQVYLHVNPKTRVQTDYTLDKLENHRLYPGLRLVTTYNGRGYRLGRVQSERARDPTIDAETSVVDYHRDDNPLVDDKTVERIDSANRRVVTAYPMGSGGKQTFPQELLALQGHTANLANFDGDFWAEAQPKMRRSASARVEDAVEFARQVGDVPFDGTTLSFPADAPLFAGDSHFRVEQLYEIDAEILKFANGRLGSHPKEVGQKGVYKPPASFNVLYVYPQQLEGDQADSFWDTFSRKLRSIGAEPDSRSDITFDPTPKSDGPGDVDIQVGRQISSDHEYDAALVVLPPEEGALISFYQPYDELKEVLAEKGLHSQMIDRKSMNELGYHQNIALGLISAAGGIPFTVEGSLPGDADLYLAFDVGQYFDDDDDGLQDGIRVGASVTAITNEGAVLGYAHTGPQAGERIPASALRRIARQSLLGYEERRGDAPDHIAIHRDGFMNDPIEPALGFLDERGISYDVVEVRKQAPARIVKQEGGFATPDKAIACINDEQHLAYIATYGQKEPLAKGTTGTPRPITVERKHGDTDIETLTRQVYLLSQCHIGVANTTTRLPITTAYADRAATAAAKGHLPLTTNLETGIGFL</sequence>
<dbReference type="SMART" id="SM00950">
    <property type="entry name" value="Piwi"/>
    <property type="match status" value="1"/>
</dbReference>
<evidence type="ECO:0000256" key="1">
    <source>
        <dbReference type="SAM" id="MobiDB-lite"/>
    </source>
</evidence>
<evidence type="ECO:0000259" key="2">
    <source>
        <dbReference type="PROSITE" id="PS50822"/>
    </source>
</evidence>
<keyword evidence="4" id="KW-1185">Reference proteome</keyword>
<evidence type="ECO:0000313" key="3">
    <source>
        <dbReference type="EMBL" id="SNZ03582.1"/>
    </source>
</evidence>
<dbReference type="PROSITE" id="PS50822">
    <property type="entry name" value="PIWI"/>
    <property type="match status" value="1"/>
</dbReference>
<feature type="region of interest" description="Disordered" evidence="1">
    <location>
        <begin position="73"/>
        <end position="117"/>
    </location>
</feature>
<organism evidence="3 4">
    <name type="scientific">Natronoarchaeum philippinense</name>
    <dbReference type="NCBI Taxonomy" id="558529"/>
    <lineage>
        <taxon>Archaea</taxon>
        <taxon>Methanobacteriati</taxon>
        <taxon>Methanobacteriota</taxon>
        <taxon>Stenosarchaea group</taxon>
        <taxon>Halobacteria</taxon>
        <taxon>Halobacteriales</taxon>
        <taxon>Natronoarchaeaceae</taxon>
    </lineage>
</organism>